<sequence length="250" mass="27602">MKAAPKRVVVVVVAVAVIAGAMALYVFLKEPFRYAGTLEATKVDLSARLAAAIEEVRVQEGERVKEGETLVALACEDYKLAAKLARENYERNLRLSKIGSVSAEAMDQVRNQKETADVRLAWCTIESPIEGKVLSRYHEPGEWVSPGTKILTLANVRDIWAYIYVPQPLIARLSPGMTLTGYLPELGDRAFEGTIVKINDEAEFTPKNVQTRTERERLVFGVKVSFRDANADEILKPGMTIEVALPDAAP</sequence>
<protein>
    <submittedName>
        <fullName evidence="5">Secretion protein HlyD</fullName>
    </submittedName>
</protein>
<evidence type="ECO:0000313" key="6">
    <source>
        <dbReference type="Proteomes" id="UP000218899"/>
    </source>
</evidence>
<name>A0A1B4V6X5_9GAMM</name>
<dbReference type="InterPro" id="IPR050465">
    <property type="entry name" value="UPF0194_transport"/>
</dbReference>
<accession>A0A1B4V6X5</accession>
<dbReference type="OrthoDB" id="9813967at2"/>
<proteinExistence type="predicted"/>
<comment type="subcellular location">
    <subcellularLocation>
        <location evidence="1">Cell envelope</location>
    </subcellularLocation>
</comment>
<organism evidence="5 6">
    <name type="scientific">Sulfurifustis variabilis</name>
    <dbReference type="NCBI Taxonomy" id="1675686"/>
    <lineage>
        <taxon>Bacteria</taxon>
        <taxon>Pseudomonadati</taxon>
        <taxon>Pseudomonadota</taxon>
        <taxon>Gammaproteobacteria</taxon>
        <taxon>Acidiferrobacterales</taxon>
        <taxon>Acidiferrobacteraceae</taxon>
        <taxon>Sulfurifustis</taxon>
    </lineage>
</organism>
<dbReference type="Pfam" id="PF25954">
    <property type="entry name" value="Beta-barrel_RND_2"/>
    <property type="match status" value="1"/>
</dbReference>
<keyword evidence="6" id="KW-1185">Reference proteome</keyword>
<reference evidence="5 6" key="1">
    <citation type="submission" date="2015-08" db="EMBL/GenBank/DDBJ databases">
        <title>Complete genome sequence of Sulfurifustis variabilis.</title>
        <authorList>
            <person name="Miura A."/>
            <person name="Kojima H."/>
            <person name="Fukui M."/>
        </authorList>
    </citation>
    <scope>NUCLEOTIDE SEQUENCE [LARGE SCALE GENOMIC DNA]</scope>
    <source>
        <strain evidence="6">skN76</strain>
    </source>
</reference>
<dbReference type="SUPFAM" id="SSF111369">
    <property type="entry name" value="HlyD-like secretion proteins"/>
    <property type="match status" value="1"/>
</dbReference>
<evidence type="ECO:0000313" key="5">
    <source>
        <dbReference type="EMBL" id="BAU48342.1"/>
    </source>
</evidence>
<feature type="domain" description="CusB-like beta-barrel" evidence="3">
    <location>
        <begin position="159"/>
        <end position="246"/>
    </location>
</feature>
<evidence type="ECO:0000259" key="3">
    <source>
        <dbReference type="Pfam" id="PF25954"/>
    </source>
</evidence>
<evidence type="ECO:0000256" key="1">
    <source>
        <dbReference type="ARBA" id="ARBA00004196"/>
    </source>
</evidence>
<dbReference type="GO" id="GO:0030313">
    <property type="term" value="C:cell envelope"/>
    <property type="evidence" value="ECO:0007669"/>
    <property type="project" value="UniProtKB-SubCell"/>
</dbReference>
<feature type="domain" description="CzcB-like barrel-sandwich hybrid" evidence="4">
    <location>
        <begin position="44"/>
        <end position="155"/>
    </location>
</feature>
<keyword evidence="2" id="KW-0175">Coiled coil</keyword>
<dbReference type="KEGG" id="sva:SVA_1788"/>
<dbReference type="InterPro" id="IPR058647">
    <property type="entry name" value="BSH_CzcB-like"/>
</dbReference>
<dbReference type="EMBL" id="AP014936">
    <property type="protein sequence ID" value="BAU48342.1"/>
    <property type="molecule type" value="Genomic_DNA"/>
</dbReference>
<evidence type="ECO:0000256" key="2">
    <source>
        <dbReference type="ARBA" id="ARBA00023054"/>
    </source>
</evidence>
<dbReference type="Gene3D" id="2.40.50.100">
    <property type="match status" value="1"/>
</dbReference>
<gene>
    <name evidence="5" type="ORF">SVA_1788</name>
</gene>
<evidence type="ECO:0000259" key="4">
    <source>
        <dbReference type="Pfam" id="PF25973"/>
    </source>
</evidence>
<dbReference type="InterPro" id="IPR058792">
    <property type="entry name" value="Beta-barrel_RND_2"/>
</dbReference>
<dbReference type="Proteomes" id="UP000218899">
    <property type="component" value="Chromosome"/>
</dbReference>
<dbReference type="AlphaFoldDB" id="A0A1B4V6X5"/>
<dbReference type="RefSeq" id="WP_096460864.1">
    <property type="nucleotide sequence ID" value="NZ_AP014936.1"/>
</dbReference>
<dbReference type="Pfam" id="PF25973">
    <property type="entry name" value="BSH_CzcB"/>
    <property type="match status" value="1"/>
</dbReference>
<dbReference type="PANTHER" id="PTHR32347:SF23">
    <property type="entry name" value="BLL5650 PROTEIN"/>
    <property type="match status" value="1"/>
</dbReference>
<dbReference type="PANTHER" id="PTHR32347">
    <property type="entry name" value="EFFLUX SYSTEM COMPONENT YKNX-RELATED"/>
    <property type="match status" value="1"/>
</dbReference>
<dbReference type="Gene3D" id="2.40.30.170">
    <property type="match status" value="1"/>
</dbReference>